<dbReference type="InterPro" id="IPR016087">
    <property type="entry name" value="Chalcone_isomerase"/>
</dbReference>
<evidence type="ECO:0000313" key="2">
    <source>
        <dbReference type="EMBL" id="XDT71107.1"/>
    </source>
</evidence>
<feature type="domain" description="Chalcone isomerase" evidence="1">
    <location>
        <begin position="38"/>
        <end position="138"/>
    </location>
</feature>
<dbReference type="RefSeq" id="WP_369600146.1">
    <property type="nucleotide sequence ID" value="NZ_CP154858.1"/>
</dbReference>
<sequence>MQCTTAPLKAFVVFSVGEAGLWRPDCSARWPAGKDQSLVLTFRYSREIPARAFREAAENFLLKNGVTLTPALQAFNDRYRDVKDGDAYRLDYQPAQGLTLSLNGEVLARLDSDTGWLYFAIWLGEQPFNTTLKARLLGRE</sequence>
<dbReference type="Pfam" id="PF16036">
    <property type="entry name" value="Chalcone_3"/>
    <property type="match status" value="1"/>
</dbReference>
<evidence type="ECO:0000259" key="1">
    <source>
        <dbReference type="Pfam" id="PF16036"/>
    </source>
</evidence>
<accession>A0AB39US84</accession>
<organism evidence="2">
    <name type="scientific">Thermohahella caldifontis</name>
    <dbReference type="NCBI Taxonomy" id="3142973"/>
    <lineage>
        <taxon>Bacteria</taxon>
        <taxon>Pseudomonadati</taxon>
        <taxon>Pseudomonadota</taxon>
        <taxon>Gammaproteobacteria</taxon>
        <taxon>Oceanospirillales</taxon>
        <taxon>Hahellaceae</taxon>
        <taxon>Thermohahella</taxon>
    </lineage>
</organism>
<dbReference type="KEGG" id="tcd:AAIA72_09840"/>
<dbReference type="AlphaFoldDB" id="A0AB39US84"/>
<gene>
    <name evidence="2" type="ORF">AAIA72_09840</name>
</gene>
<dbReference type="GO" id="GO:0016853">
    <property type="term" value="F:isomerase activity"/>
    <property type="evidence" value="ECO:0007669"/>
    <property type="project" value="UniProtKB-KW"/>
</dbReference>
<proteinExistence type="predicted"/>
<reference evidence="2" key="1">
    <citation type="submission" date="2024-05" db="EMBL/GenBank/DDBJ databases">
        <title>Genome sequencing of novel strain.</title>
        <authorList>
            <person name="Ganbat D."/>
            <person name="Ganbat S."/>
            <person name="Lee S.-J."/>
        </authorList>
    </citation>
    <scope>NUCLEOTIDE SEQUENCE</scope>
    <source>
        <strain evidence="2">SMD15-11</strain>
    </source>
</reference>
<dbReference type="EMBL" id="CP154858">
    <property type="protein sequence ID" value="XDT71107.1"/>
    <property type="molecule type" value="Genomic_DNA"/>
</dbReference>
<name>A0AB39US84_9GAMM</name>
<protein>
    <submittedName>
        <fullName evidence="2">Chalcone isomerase family protein</fullName>
    </submittedName>
</protein>
<keyword evidence="2" id="KW-0413">Isomerase</keyword>